<gene>
    <name evidence="2" type="ORF">DA73_0400018075</name>
</gene>
<dbReference type="EMBL" id="JHEG04000001">
    <property type="protein sequence ID" value="KAF3887182.1"/>
    <property type="molecule type" value="Genomic_DNA"/>
</dbReference>
<reference evidence="2" key="1">
    <citation type="journal article" date="2015" name="Genome Announc.">
        <title>Draft Genome Sequence of Tolypothrix boutellei Strain VB521301.</title>
        <authorList>
            <person name="Chandrababunaidu M.M."/>
            <person name="Singh D."/>
            <person name="Sen D."/>
            <person name="Bhan S."/>
            <person name="Das S."/>
            <person name="Gupta A."/>
            <person name="Adhikary S.P."/>
            <person name="Tripathy S."/>
        </authorList>
    </citation>
    <scope>NUCLEOTIDE SEQUENCE</scope>
    <source>
        <strain evidence="2">VB521301</strain>
    </source>
</reference>
<dbReference type="InterPro" id="IPR017642">
    <property type="entry name" value="DNA_S_mod_DndB"/>
</dbReference>
<evidence type="ECO:0000313" key="3">
    <source>
        <dbReference type="Proteomes" id="UP000029738"/>
    </source>
</evidence>
<evidence type="ECO:0000313" key="2">
    <source>
        <dbReference type="EMBL" id="KAF3887182.1"/>
    </source>
</evidence>
<dbReference type="NCBIfam" id="TIGR03187">
    <property type="entry name" value="DGQHR"/>
    <property type="match status" value="1"/>
</dbReference>
<dbReference type="CDD" id="cd16412">
    <property type="entry name" value="dndB"/>
    <property type="match status" value="1"/>
</dbReference>
<dbReference type="RefSeq" id="WP_038086276.1">
    <property type="nucleotide sequence ID" value="NZ_JHEG04000001.1"/>
</dbReference>
<evidence type="ECO:0000256" key="1">
    <source>
        <dbReference type="SAM" id="MobiDB-lite"/>
    </source>
</evidence>
<feature type="region of interest" description="Disordered" evidence="1">
    <location>
        <begin position="62"/>
        <end position="86"/>
    </location>
</feature>
<keyword evidence="3" id="KW-1185">Reference proteome</keyword>
<proteinExistence type="predicted"/>
<reference evidence="2" key="2">
    <citation type="submission" date="2019-11" db="EMBL/GenBank/DDBJ databases">
        <title>Improved Assembly of Tolypothrix boutellei genome.</title>
        <authorList>
            <person name="Sarangi A.N."/>
            <person name="Mukherjee M."/>
            <person name="Ghosh S."/>
            <person name="Singh D."/>
            <person name="Das A."/>
            <person name="Kant S."/>
            <person name="Prusty A."/>
            <person name="Tripathy S."/>
        </authorList>
    </citation>
    <scope>NUCLEOTIDE SEQUENCE</scope>
    <source>
        <strain evidence="2">VB521301</strain>
    </source>
</reference>
<sequence>MTYLNEESNDIISPQDKAQISTLIEPLFSKHHRDRCYIGLIFEQGKREMLQINVPASDFSSLLQAKPSTGNDPDSGKNRPEVQGHTEEIKQYILDRARKGKSWILGTLTANVNPKDIKVIKLYRNMCLVIVRRTVKLDITDGQHRKRAIHELMESSESELIADNDFPITLVLEGDFRQCQTDFRDMAQTRSLDKSLLLSFGEYSGRVGITKELIERVSMFSGKTEKVKANPSTKNKLIYTMNYIARFVSCVFTNNADNELQDYDVIEKSESLVECLNQFFSECHNTKYISAKSNHELTVTDVANFKENCLLGVSAGLEVLGRLLYWTYSAESNYFDEEKISQLAQINWSRDYDLWRNNIVRIDPQPKNPNKPYRVITKPYRVITTANAVTDAVKMVKNRLEWS</sequence>
<dbReference type="Proteomes" id="UP000029738">
    <property type="component" value="Unassembled WGS sequence"/>
</dbReference>
<feature type="compositionally biased region" description="Polar residues" evidence="1">
    <location>
        <begin position="62"/>
        <end position="72"/>
    </location>
</feature>
<feature type="compositionally biased region" description="Basic and acidic residues" evidence="1">
    <location>
        <begin position="74"/>
        <end position="86"/>
    </location>
</feature>
<dbReference type="Pfam" id="PF14072">
    <property type="entry name" value="DndB"/>
    <property type="match status" value="1"/>
</dbReference>
<comment type="caution">
    <text evidence="2">The sequence shown here is derived from an EMBL/GenBank/DDBJ whole genome shotgun (WGS) entry which is preliminary data.</text>
</comment>
<dbReference type="AlphaFoldDB" id="A0A8S9T6D1"/>
<dbReference type="InterPro" id="IPR017601">
    <property type="entry name" value="DGQHR-contain_dom"/>
</dbReference>
<organism evidence="2 3">
    <name type="scientific">Tolypothrix bouteillei VB521301</name>
    <dbReference type="NCBI Taxonomy" id="1479485"/>
    <lineage>
        <taxon>Bacteria</taxon>
        <taxon>Bacillati</taxon>
        <taxon>Cyanobacteriota</taxon>
        <taxon>Cyanophyceae</taxon>
        <taxon>Nostocales</taxon>
        <taxon>Tolypothrichaceae</taxon>
        <taxon>Tolypothrix</taxon>
    </lineage>
</organism>
<name>A0A8S9T6D1_9CYAN</name>
<protein>
    <submittedName>
        <fullName evidence="2">DGQHR domain-containing protein</fullName>
    </submittedName>
</protein>
<accession>A0A8S9T6D1</accession>